<keyword evidence="2" id="KW-1185">Reference proteome</keyword>
<protein>
    <submittedName>
        <fullName evidence="1">Uncharacterized protein</fullName>
    </submittedName>
</protein>
<name>A0A7C9KIU7_9SPHN</name>
<dbReference type="Gene3D" id="3.30.2390.10">
    <property type="entry name" value="TTHA1013-like"/>
    <property type="match status" value="1"/>
</dbReference>
<organism evidence="1 2">
    <name type="scientific">Sandarakinorhabdus fusca</name>
    <dbReference type="NCBI Taxonomy" id="1439888"/>
    <lineage>
        <taxon>Bacteria</taxon>
        <taxon>Pseudomonadati</taxon>
        <taxon>Pseudomonadota</taxon>
        <taxon>Alphaproteobacteria</taxon>
        <taxon>Sphingomonadales</taxon>
        <taxon>Sphingosinicellaceae</taxon>
        <taxon>Sandarakinorhabdus</taxon>
    </lineage>
</organism>
<evidence type="ECO:0000313" key="1">
    <source>
        <dbReference type="EMBL" id="MQT17860.1"/>
    </source>
</evidence>
<dbReference type="AlphaFoldDB" id="A0A7C9KIU7"/>
<dbReference type="RefSeq" id="WP_152578336.1">
    <property type="nucleotide sequence ID" value="NZ_JAATJI010000001.1"/>
</dbReference>
<reference evidence="1 2" key="1">
    <citation type="submission" date="2019-09" db="EMBL/GenBank/DDBJ databases">
        <title>Polymorphobacter sp. isolated from a lake in China.</title>
        <authorList>
            <person name="Liu Z."/>
        </authorList>
    </citation>
    <scope>NUCLEOTIDE SEQUENCE [LARGE SCALE GENOMIC DNA]</scope>
    <source>
        <strain evidence="1 2">D40P</strain>
    </source>
</reference>
<evidence type="ECO:0000313" key="2">
    <source>
        <dbReference type="Proteomes" id="UP000481327"/>
    </source>
</evidence>
<comment type="caution">
    <text evidence="1">The sequence shown here is derived from an EMBL/GenBank/DDBJ whole genome shotgun (WGS) entry which is preliminary data.</text>
</comment>
<gene>
    <name evidence="1" type="ORF">F3168_11390</name>
</gene>
<accession>A0A7C9KIU7</accession>
<dbReference type="Proteomes" id="UP000481327">
    <property type="component" value="Unassembled WGS sequence"/>
</dbReference>
<sequence>METYKVTGRYDIPTGMWQVERSDLPGLCVAAPTAPAFVEAVNSACSAYAAGRDHRVEITQNSSLWTLSWPFAKRVIVNGTLMSRAQMEIVRTRYKAAR</sequence>
<dbReference type="EMBL" id="WIOL01000004">
    <property type="protein sequence ID" value="MQT17860.1"/>
    <property type="molecule type" value="Genomic_DNA"/>
</dbReference>
<proteinExistence type="predicted"/>